<reference evidence="1" key="1">
    <citation type="journal article" date="2021" name="Proc. Natl. Acad. Sci. U.S.A.">
        <title>A Catalog of Tens of Thousands of Viruses from Human Metagenomes Reveals Hidden Associations with Chronic Diseases.</title>
        <authorList>
            <person name="Tisza M.J."/>
            <person name="Buck C.B."/>
        </authorList>
    </citation>
    <scope>NUCLEOTIDE SEQUENCE</scope>
    <source>
        <strain evidence="1">CtBbR2</strain>
    </source>
</reference>
<accession>A0A8S5SGQ9</accession>
<name>A0A8S5SGQ9_9CAUD</name>
<evidence type="ECO:0000313" key="1">
    <source>
        <dbReference type="EMBL" id="DAF49818.1"/>
    </source>
</evidence>
<organism evidence="1">
    <name type="scientific">Myoviridae sp. ctBbR2</name>
    <dbReference type="NCBI Taxonomy" id="2827667"/>
    <lineage>
        <taxon>Viruses</taxon>
        <taxon>Duplodnaviria</taxon>
        <taxon>Heunggongvirae</taxon>
        <taxon>Uroviricota</taxon>
        <taxon>Caudoviricetes</taxon>
    </lineage>
</organism>
<proteinExistence type="predicted"/>
<protein>
    <submittedName>
        <fullName evidence="1">Zinc-ribbon containing domain protein</fullName>
    </submittedName>
</protein>
<sequence length="50" mass="6059">MYYNECPQCGAYLDPGEHCDCEEERQRQTQRIMSMIRENKNNNQYELVLN</sequence>
<dbReference type="EMBL" id="BK032589">
    <property type="protein sequence ID" value="DAF49818.1"/>
    <property type="molecule type" value="Genomic_DNA"/>
</dbReference>